<dbReference type="RefSeq" id="WP_123925729.1">
    <property type="nucleotide sequence ID" value="NZ_CP033896.1"/>
</dbReference>
<dbReference type="KEGG" id="ccho:CCHOA_00655"/>
<dbReference type="EMBL" id="CP033896">
    <property type="protein sequence ID" value="AZA12560.1"/>
    <property type="molecule type" value="Genomic_DNA"/>
</dbReference>
<dbReference type="CDD" id="cd09729">
    <property type="entry name" value="Cse1_I-E"/>
    <property type="match status" value="1"/>
</dbReference>
<dbReference type="Pfam" id="PF09481">
    <property type="entry name" value="CRISPR_Cse1"/>
    <property type="match status" value="1"/>
</dbReference>
<dbReference type="Gene3D" id="1.10.132.100">
    <property type="match status" value="1"/>
</dbReference>
<sequence>MTTMNISVEQAEQPKPFDLLEKPWIPVLDLAGQEHEVSIRTLFADAQRYQRLSDPLETVNFAILRMLLAIFYRAYAKEQYADLDTALDLWQQLWDGDSLLTPEVANYLDQHADRFDLRHPTHPFGQVATLTTAKGEYKPVSIILPDVSGLFALRSADSLTAAEAARAVIHCQAYDFSGIKSGAVGDKRVKSGRGYPIGIGWSGWLGGITLHGSNLKQTLLLNFVAHRPELLSREAIDRDLPYWELDDLSAAAREEARFNRANPERTPAYGPVELLCWPQRRIRLFWDEQQVEELLICNGDPIGYAAQDGVELMTAWRYSDPQSRKAKRLVYMPKAATAGRALWRSLEGILVTSKPTSVKTNFADGGLTPSVKPAKTIEWFGTLWREDCLDEQQLDQVRVAEVSMEYGAQSSSFSNIITDSLAIGAKLYDPQRADLRDAARNAVELVDECFEALKRLKKNIHFAASGDWEVDTADVEDEFYHLVDSRYRSWLLSLTDFATAEAALNTWKDELRDFARDIGRRQISGYGPHIWAGRWYEARKTRITAGTALRRYENIIASLLAYSADNEERSGMEDVPTT</sequence>
<organism evidence="1 2">
    <name type="scientific">Corynebacterium choanae</name>
    <dbReference type="NCBI Taxonomy" id="1862358"/>
    <lineage>
        <taxon>Bacteria</taxon>
        <taxon>Bacillati</taxon>
        <taxon>Actinomycetota</taxon>
        <taxon>Actinomycetes</taxon>
        <taxon>Mycobacteriales</taxon>
        <taxon>Corynebacteriaceae</taxon>
        <taxon>Corynebacterium</taxon>
    </lineage>
</organism>
<proteinExistence type="predicted"/>
<dbReference type="OrthoDB" id="3187690at2"/>
<dbReference type="AlphaFoldDB" id="A0A3G6J7Z2"/>
<reference evidence="1 2" key="1">
    <citation type="submission" date="2018-11" db="EMBL/GenBank/DDBJ databases">
        <authorList>
            <person name="Kleinhagauer T."/>
            <person name="Glaeser S.P."/>
            <person name="Spergser J."/>
            <person name="Ruckert C."/>
            <person name="Kaempfer P."/>
            <person name="Busse H.-J."/>
        </authorList>
    </citation>
    <scope>NUCLEOTIDE SEQUENCE [LARGE SCALE GENOMIC DNA]</scope>
    <source>
        <strain evidence="1 2">200CH</strain>
    </source>
</reference>
<dbReference type="Proteomes" id="UP000269019">
    <property type="component" value="Chromosome"/>
</dbReference>
<dbReference type="NCBIfam" id="TIGR02547">
    <property type="entry name" value="casA_cse1"/>
    <property type="match status" value="1"/>
</dbReference>
<name>A0A3G6J7Z2_9CORY</name>
<keyword evidence="2" id="KW-1185">Reference proteome</keyword>
<gene>
    <name evidence="1" type="primary">cse1</name>
    <name evidence="1" type="ORF">CCHOA_00655</name>
</gene>
<evidence type="ECO:0000313" key="2">
    <source>
        <dbReference type="Proteomes" id="UP000269019"/>
    </source>
</evidence>
<dbReference type="InterPro" id="IPR013381">
    <property type="entry name" value="CRISPR-assoc_prot_Cse1"/>
</dbReference>
<evidence type="ECO:0000313" key="1">
    <source>
        <dbReference type="EMBL" id="AZA12560.1"/>
    </source>
</evidence>
<protein>
    <submittedName>
        <fullName evidence="1">CRISPR-associated protein CasA/Cse1</fullName>
    </submittedName>
</protein>
<accession>A0A3G6J7Z2</accession>